<dbReference type="NCBIfam" id="TIGR00096">
    <property type="entry name" value="16S rRNA (cytidine(1402)-2'-O)-methyltransferase"/>
    <property type="match status" value="1"/>
</dbReference>
<gene>
    <name evidence="6" type="primary">rsmI</name>
    <name evidence="9" type="ORF">DFR26_0924</name>
</gene>
<dbReference type="InterPro" id="IPR035996">
    <property type="entry name" value="4pyrrol_Methylase_sf"/>
</dbReference>
<dbReference type="SUPFAM" id="SSF53790">
    <property type="entry name" value="Tetrapyrrole methylase"/>
    <property type="match status" value="1"/>
</dbReference>
<sequence length="288" mass="30399">MNEAQSHFGVLYVVATAIGDDEDLSARAKATLQAVSLIAAEDTRDAGRLLRELGISTPTMAVHEHNEADRVPVLIERLQAGESLALISDAGTPLISDPGYRLVAAAHEAGIRVSPVPGACAAIAALSAAGLASDRFHFEGFLSAKAGPREARLNALAQTPHSLIFYEAPHRIIDTLTAMGQVFGAARLATLARELTKTFETMKRAPLAELLAWVEADSNQQRGEMVIVVAGAPALAVADEHRISAEALLTILVRELPVKQAASIAAEALGLRKNALYGLAQQLREAAP</sequence>
<dbReference type="InterPro" id="IPR053910">
    <property type="entry name" value="RsmI_HTH"/>
</dbReference>
<dbReference type="AlphaFoldDB" id="A0A3E0H5F3"/>
<proteinExistence type="inferred from homology"/>
<dbReference type="InterPro" id="IPR018063">
    <property type="entry name" value="SAM_MeTrfase_RsmI_CS"/>
</dbReference>
<dbReference type="InterPro" id="IPR008189">
    <property type="entry name" value="rRNA_ssu_MeTfrase_I"/>
</dbReference>
<keyword evidence="3 6" id="KW-0489">Methyltransferase</keyword>
<dbReference type="HAMAP" id="MF_01877">
    <property type="entry name" value="16SrRNA_methyltr_I"/>
    <property type="match status" value="1"/>
</dbReference>
<comment type="caution">
    <text evidence="9">The sequence shown here is derived from an EMBL/GenBank/DDBJ whole genome shotgun (WGS) entry which is preliminary data.</text>
</comment>
<name>A0A3E0H5F3_9GAMM</name>
<dbReference type="RefSeq" id="WP_116207794.1">
    <property type="nucleotide sequence ID" value="NZ_QUNR01000002.1"/>
</dbReference>
<keyword evidence="4 6" id="KW-0808">Transferase</keyword>
<evidence type="ECO:0000256" key="6">
    <source>
        <dbReference type="HAMAP-Rule" id="MF_01877"/>
    </source>
</evidence>
<evidence type="ECO:0000256" key="1">
    <source>
        <dbReference type="ARBA" id="ARBA00022490"/>
    </source>
</evidence>
<organism evidence="9 10">
    <name type="scientific">Paraperlucidibaca baekdonensis</name>
    <dbReference type="NCBI Taxonomy" id="748120"/>
    <lineage>
        <taxon>Bacteria</taxon>
        <taxon>Pseudomonadati</taxon>
        <taxon>Pseudomonadota</taxon>
        <taxon>Gammaproteobacteria</taxon>
        <taxon>Moraxellales</taxon>
        <taxon>Moraxellaceae</taxon>
        <taxon>Paraperlucidibaca</taxon>
    </lineage>
</organism>
<dbReference type="EMBL" id="QUNR01000002">
    <property type="protein sequence ID" value="REH38763.1"/>
    <property type="molecule type" value="Genomic_DNA"/>
</dbReference>
<keyword evidence="5 6" id="KW-0949">S-adenosyl-L-methionine</keyword>
<evidence type="ECO:0000259" key="8">
    <source>
        <dbReference type="Pfam" id="PF23016"/>
    </source>
</evidence>
<dbReference type="Gene3D" id="3.40.1010.10">
    <property type="entry name" value="Cobalt-precorrin-4 Transmethylase, Domain 1"/>
    <property type="match status" value="1"/>
</dbReference>
<dbReference type="CDD" id="cd11648">
    <property type="entry name" value="RsmI"/>
    <property type="match status" value="1"/>
</dbReference>
<dbReference type="InterPro" id="IPR014777">
    <property type="entry name" value="4pyrrole_Mease_sub1"/>
</dbReference>
<dbReference type="Proteomes" id="UP000256774">
    <property type="component" value="Unassembled WGS sequence"/>
</dbReference>
<dbReference type="Pfam" id="PF23016">
    <property type="entry name" value="RsmI_C"/>
    <property type="match status" value="1"/>
</dbReference>
<dbReference type="PIRSF" id="PIRSF005917">
    <property type="entry name" value="MTase_YraL"/>
    <property type="match status" value="1"/>
</dbReference>
<evidence type="ECO:0000256" key="4">
    <source>
        <dbReference type="ARBA" id="ARBA00022679"/>
    </source>
</evidence>
<feature type="domain" description="Tetrapyrrole methylase" evidence="7">
    <location>
        <begin position="11"/>
        <end position="210"/>
    </location>
</feature>
<dbReference type="PANTHER" id="PTHR46111">
    <property type="entry name" value="RIBOSOMAL RNA SMALL SUBUNIT METHYLTRANSFERASE I"/>
    <property type="match status" value="1"/>
</dbReference>
<dbReference type="InterPro" id="IPR014776">
    <property type="entry name" value="4pyrrole_Mease_sub2"/>
</dbReference>
<dbReference type="PANTHER" id="PTHR46111:SF1">
    <property type="entry name" value="RIBOSOMAL RNA SMALL SUBUNIT METHYLTRANSFERASE I"/>
    <property type="match status" value="1"/>
</dbReference>
<comment type="function">
    <text evidence="6">Catalyzes the 2'-O-methylation of the ribose of cytidine 1402 (C1402) in 16S rRNA.</text>
</comment>
<keyword evidence="2 6" id="KW-0698">rRNA processing</keyword>
<comment type="subcellular location">
    <subcellularLocation>
        <location evidence="6">Cytoplasm</location>
    </subcellularLocation>
</comment>
<evidence type="ECO:0000256" key="5">
    <source>
        <dbReference type="ARBA" id="ARBA00022691"/>
    </source>
</evidence>
<evidence type="ECO:0000259" key="7">
    <source>
        <dbReference type="Pfam" id="PF00590"/>
    </source>
</evidence>
<keyword evidence="10" id="KW-1185">Reference proteome</keyword>
<dbReference type="InterPro" id="IPR000878">
    <property type="entry name" value="4pyrrol_Mease"/>
</dbReference>
<evidence type="ECO:0000256" key="3">
    <source>
        <dbReference type="ARBA" id="ARBA00022603"/>
    </source>
</evidence>
<comment type="catalytic activity">
    <reaction evidence="6">
        <text>cytidine(1402) in 16S rRNA + S-adenosyl-L-methionine = 2'-O-methylcytidine(1402) in 16S rRNA + S-adenosyl-L-homocysteine + H(+)</text>
        <dbReference type="Rhea" id="RHEA:42924"/>
        <dbReference type="Rhea" id="RHEA-COMP:10285"/>
        <dbReference type="Rhea" id="RHEA-COMP:10286"/>
        <dbReference type="ChEBI" id="CHEBI:15378"/>
        <dbReference type="ChEBI" id="CHEBI:57856"/>
        <dbReference type="ChEBI" id="CHEBI:59789"/>
        <dbReference type="ChEBI" id="CHEBI:74495"/>
        <dbReference type="ChEBI" id="CHEBI:82748"/>
        <dbReference type="EC" id="2.1.1.198"/>
    </reaction>
</comment>
<evidence type="ECO:0000313" key="9">
    <source>
        <dbReference type="EMBL" id="REH38763.1"/>
    </source>
</evidence>
<comment type="similarity">
    <text evidence="6">Belongs to the methyltransferase superfamily. RsmI family.</text>
</comment>
<dbReference type="Gene3D" id="3.30.950.10">
    <property type="entry name" value="Methyltransferase, Cobalt-precorrin-4 Transmethylase, Domain 2"/>
    <property type="match status" value="1"/>
</dbReference>
<protein>
    <recommendedName>
        <fullName evidence="6">Ribosomal RNA small subunit methyltransferase I</fullName>
        <ecNumber evidence="6">2.1.1.198</ecNumber>
    </recommendedName>
    <alternativeName>
        <fullName evidence="6">16S rRNA 2'-O-ribose C1402 methyltransferase</fullName>
    </alternativeName>
    <alternativeName>
        <fullName evidence="6">rRNA (cytidine-2'-O-)-methyltransferase RsmI</fullName>
    </alternativeName>
</protein>
<dbReference type="OrthoDB" id="9809084at2"/>
<dbReference type="GO" id="GO:0070677">
    <property type="term" value="F:rRNA (cytosine-2'-O-)-methyltransferase activity"/>
    <property type="evidence" value="ECO:0007669"/>
    <property type="project" value="UniProtKB-UniRule"/>
</dbReference>
<keyword evidence="1 6" id="KW-0963">Cytoplasm</keyword>
<dbReference type="GO" id="GO:0005737">
    <property type="term" value="C:cytoplasm"/>
    <property type="evidence" value="ECO:0007669"/>
    <property type="project" value="UniProtKB-SubCell"/>
</dbReference>
<dbReference type="Pfam" id="PF00590">
    <property type="entry name" value="TP_methylase"/>
    <property type="match status" value="1"/>
</dbReference>
<accession>A0A3E0H5F3</accession>
<evidence type="ECO:0000256" key="2">
    <source>
        <dbReference type="ARBA" id="ARBA00022552"/>
    </source>
</evidence>
<dbReference type="PROSITE" id="PS01296">
    <property type="entry name" value="RSMI"/>
    <property type="match status" value="1"/>
</dbReference>
<dbReference type="EC" id="2.1.1.198" evidence="6"/>
<dbReference type="FunFam" id="3.30.950.10:FF:000002">
    <property type="entry name" value="Ribosomal RNA small subunit methyltransferase I"/>
    <property type="match status" value="1"/>
</dbReference>
<evidence type="ECO:0000313" key="10">
    <source>
        <dbReference type="Proteomes" id="UP000256774"/>
    </source>
</evidence>
<feature type="domain" description="RsmI HTH" evidence="8">
    <location>
        <begin position="245"/>
        <end position="284"/>
    </location>
</feature>
<reference evidence="9 10" key="1">
    <citation type="submission" date="2018-08" db="EMBL/GenBank/DDBJ databases">
        <title>Genomic Encyclopedia of Type Strains, Phase IV (KMG-IV): sequencing the most valuable type-strain genomes for metagenomic binning, comparative biology and taxonomic classification.</title>
        <authorList>
            <person name="Goeker M."/>
        </authorList>
    </citation>
    <scope>NUCLEOTIDE SEQUENCE [LARGE SCALE GENOMIC DNA]</scope>
    <source>
        <strain evidence="9 10">DSM 26022</strain>
    </source>
</reference>